<dbReference type="Pfam" id="PF02771">
    <property type="entry name" value="Acyl-CoA_dh_N"/>
    <property type="match status" value="1"/>
</dbReference>
<dbReference type="Pfam" id="PF21263">
    <property type="entry name" value="Acyl-CoA-dh_C"/>
    <property type="match status" value="1"/>
</dbReference>
<comment type="similarity">
    <text evidence="2 7">Belongs to the acyl-CoA dehydrogenase family.</text>
</comment>
<dbReference type="RefSeq" id="WP_091271597.1">
    <property type="nucleotide sequence ID" value="NZ_FNDK01000003.1"/>
</dbReference>
<dbReference type="InterPro" id="IPR046373">
    <property type="entry name" value="Acyl-CoA_Oxase/DH_mid-dom_sf"/>
</dbReference>
<comment type="catalytic activity">
    <reaction evidence="6">
        <text>a 2,3-saturated acyl-CoA + A = a 2,3-dehydroacyl-CoA + AH2</text>
        <dbReference type="Rhea" id="RHEA:48608"/>
        <dbReference type="ChEBI" id="CHEBI:13193"/>
        <dbReference type="ChEBI" id="CHEBI:17499"/>
        <dbReference type="ChEBI" id="CHEBI:60015"/>
        <dbReference type="ChEBI" id="CHEBI:65111"/>
    </reaction>
</comment>
<evidence type="ECO:0000259" key="9">
    <source>
        <dbReference type="Pfam" id="PF02770"/>
    </source>
</evidence>
<protein>
    <submittedName>
        <fullName evidence="12">Acyl-CoA dehydrogenase</fullName>
    </submittedName>
</protein>
<evidence type="ECO:0000256" key="3">
    <source>
        <dbReference type="ARBA" id="ARBA00022630"/>
    </source>
</evidence>
<dbReference type="GO" id="GO:0050660">
    <property type="term" value="F:flavin adenine dinucleotide binding"/>
    <property type="evidence" value="ECO:0007669"/>
    <property type="project" value="InterPro"/>
</dbReference>
<dbReference type="Pfam" id="PF02770">
    <property type="entry name" value="Acyl-CoA_dh_M"/>
    <property type="match status" value="1"/>
</dbReference>
<accession>A0A1G8AVH8</accession>
<dbReference type="InterPro" id="IPR036250">
    <property type="entry name" value="AcylCo_DH-like_C"/>
</dbReference>
<keyword evidence="13" id="KW-1185">Reference proteome</keyword>
<dbReference type="InterPro" id="IPR037069">
    <property type="entry name" value="AcylCoA_DH/ox_N_sf"/>
</dbReference>
<dbReference type="SUPFAM" id="SSF56645">
    <property type="entry name" value="Acyl-CoA dehydrogenase NM domain-like"/>
    <property type="match status" value="1"/>
</dbReference>
<organism evidence="12 13">
    <name type="scientific">Alteribacillus persepolensis</name>
    <dbReference type="NCBI Taxonomy" id="568899"/>
    <lineage>
        <taxon>Bacteria</taxon>
        <taxon>Bacillati</taxon>
        <taxon>Bacillota</taxon>
        <taxon>Bacilli</taxon>
        <taxon>Bacillales</taxon>
        <taxon>Bacillaceae</taxon>
        <taxon>Alteribacillus</taxon>
    </lineage>
</organism>
<keyword evidence="5 7" id="KW-0560">Oxidoreductase</keyword>
<evidence type="ECO:0000256" key="1">
    <source>
        <dbReference type="ARBA" id="ARBA00001974"/>
    </source>
</evidence>
<dbReference type="Gene3D" id="2.40.110.10">
    <property type="entry name" value="Butyryl-CoA Dehydrogenase, subunit A, domain 2"/>
    <property type="match status" value="1"/>
</dbReference>
<keyword evidence="3 7" id="KW-0285">Flavoprotein</keyword>
<dbReference type="InterPro" id="IPR006091">
    <property type="entry name" value="Acyl-CoA_Oxase/DH_mid-dom"/>
</dbReference>
<keyword evidence="4 7" id="KW-0274">FAD</keyword>
<evidence type="ECO:0000256" key="5">
    <source>
        <dbReference type="ARBA" id="ARBA00023002"/>
    </source>
</evidence>
<gene>
    <name evidence="12" type="ORF">SAMN05192534_10331</name>
</gene>
<dbReference type="InterPro" id="IPR009075">
    <property type="entry name" value="AcylCo_DH/oxidase_C"/>
</dbReference>
<dbReference type="GO" id="GO:0003995">
    <property type="term" value="F:acyl-CoA dehydrogenase activity"/>
    <property type="evidence" value="ECO:0007669"/>
    <property type="project" value="InterPro"/>
</dbReference>
<dbReference type="PANTHER" id="PTHR43884:SF12">
    <property type="entry name" value="ISOVALERYL-COA DEHYDROGENASE, MITOCHONDRIAL-RELATED"/>
    <property type="match status" value="1"/>
</dbReference>
<dbReference type="AlphaFoldDB" id="A0A1G8AVH8"/>
<evidence type="ECO:0000256" key="4">
    <source>
        <dbReference type="ARBA" id="ARBA00022827"/>
    </source>
</evidence>
<evidence type="ECO:0000256" key="7">
    <source>
        <dbReference type="RuleBase" id="RU362125"/>
    </source>
</evidence>
<dbReference type="InterPro" id="IPR049426">
    <property type="entry name" value="Acyl-CoA-dh-like_C"/>
</dbReference>
<dbReference type="SUPFAM" id="SSF47203">
    <property type="entry name" value="Acyl-CoA dehydrogenase C-terminal domain-like"/>
    <property type="match status" value="1"/>
</dbReference>
<proteinExistence type="inferred from homology"/>
<evidence type="ECO:0000259" key="11">
    <source>
        <dbReference type="Pfam" id="PF21263"/>
    </source>
</evidence>
<dbReference type="PANTHER" id="PTHR43884">
    <property type="entry name" value="ACYL-COA DEHYDROGENASE"/>
    <property type="match status" value="1"/>
</dbReference>
<dbReference type="Pfam" id="PF00441">
    <property type="entry name" value="Acyl-CoA_dh_1"/>
    <property type="match status" value="1"/>
</dbReference>
<dbReference type="FunFam" id="1.10.540.10:FF:000001">
    <property type="entry name" value="Very long-chain-specific acyl-CoA dehydrogenase, mitochondrial"/>
    <property type="match status" value="1"/>
</dbReference>
<sequence length="596" mass="66674">MSKVEDVQIAGGSFITEDIHYNQVFTAEDFSEEHQMIAKTTEDFVEKEILSLGEEGEKLNYDLTLQVIKKAGDVGILGASLPEEYGGLGLEGIRFALMKEKLNTQSAALTMPIGGHIGIGMLPITFFGTKHQREKYLTRLQTGDITTAFALTEPQSGTDASSIKTNAYLSEDGKYYILNGSKVFITNAGFADIFIVFAKLDGKDFSTFIVERQWDGVSIGPEEDKMGLKASSTCSMTFEDVKVPVENLLGEPGKGHIFAFNVLNFGRLSVGAGCLGNTKNTIYHSAAYANERVQFGKKISSFPLIAKKLAEMNMKAYVLESMVYRTAHLFDKGLKELDFNDSNVGEKSRKAVGEYMMECSINKVFGSETLDFAVDEGLQIHGGYGYMKEYPIEGLYRDSRIKRIFEGTSEMNRMFITNTVIRKLKKGKFRALEDALARVQETFTADNQTPSHDGALSRENELLSKTKELFTYLLSYALDVFEETLEDEQEVTSNFGDIIILMFAIESAVKRTEKIIAERGEEAAQYVMKMTTVYVQEAFEDVIDFAKEIAAAMFDGDELHQQLQKITENTFFIPINTILFKREIAQKVIDSESYSM</sequence>
<dbReference type="PROSITE" id="PS00072">
    <property type="entry name" value="ACYL_COA_DH_1"/>
    <property type="match status" value="1"/>
</dbReference>
<evidence type="ECO:0000259" key="10">
    <source>
        <dbReference type="Pfam" id="PF02771"/>
    </source>
</evidence>
<dbReference type="InterPro" id="IPR009100">
    <property type="entry name" value="AcylCoA_DH/oxidase_NM_dom_sf"/>
</dbReference>
<feature type="domain" description="Acyl-CoA oxidase/dehydrogenase middle" evidence="9">
    <location>
        <begin position="148"/>
        <end position="241"/>
    </location>
</feature>
<evidence type="ECO:0000313" key="13">
    <source>
        <dbReference type="Proteomes" id="UP000199163"/>
    </source>
</evidence>
<dbReference type="STRING" id="568899.SAMN05192534_10331"/>
<evidence type="ECO:0000256" key="6">
    <source>
        <dbReference type="ARBA" id="ARBA00052546"/>
    </source>
</evidence>
<evidence type="ECO:0000313" key="12">
    <source>
        <dbReference type="EMBL" id="SDH24813.1"/>
    </source>
</evidence>
<dbReference type="Gene3D" id="1.10.540.10">
    <property type="entry name" value="Acyl-CoA dehydrogenase/oxidase, N-terminal domain"/>
    <property type="match status" value="1"/>
</dbReference>
<feature type="domain" description="Acyl-CoA dehydrogenase/oxidase C-terminal" evidence="8">
    <location>
        <begin position="254"/>
        <end position="419"/>
    </location>
</feature>
<dbReference type="Proteomes" id="UP000199163">
    <property type="component" value="Unassembled WGS sequence"/>
</dbReference>
<feature type="domain" description="Acyl-CoA dehydrogenase-like C-terminal" evidence="11">
    <location>
        <begin position="468"/>
        <end position="565"/>
    </location>
</feature>
<dbReference type="Gene3D" id="1.20.140.10">
    <property type="entry name" value="Butyryl-CoA Dehydrogenase, subunit A, domain 3"/>
    <property type="match status" value="2"/>
</dbReference>
<evidence type="ECO:0000259" key="8">
    <source>
        <dbReference type="Pfam" id="PF00441"/>
    </source>
</evidence>
<dbReference type="EMBL" id="FNDK01000003">
    <property type="protein sequence ID" value="SDH24813.1"/>
    <property type="molecule type" value="Genomic_DNA"/>
</dbReference>
<name>A0A1G8AVH8_9BACI</name>
<comment type="cofactor">
    <cofactor evidence="1 7">
        <name>FAD</name>
        <dbReference type="ChEBI" id="CHEBI:57692"/>
    </cofactor>
</comment>
<dbReference type="FunFam" id="1.20.140.10:FF:000019">
    <property type="entry name" value="Acyl-CoA dehydrogenase"/>
    <property type="match status" value="1"/>
</dbReference>
<feature type="domain" description="Acyl-CoA dehydrogenase/oxidase N-terminal" evidence="10">
    <location>
        <begin position="31"/>
        <end position="144"/>
    </location>
</feature>
<dbReference type="FunFam" id="2.40.110.10:FF:000006">
    <property type="entry name" value="very long-chain specific acyl-CoA dehydrogenase, mitochondrial"/>
    <property type="match status" value="1"/>
</dbReference>
<dbReference type="InterPro" id="IPR013786">
    <property type="entry name" value="AcylCoA_DH/ox_N"/>
</dbReference>
<dbReference type="OrthoDB" id="9802447at2"/>
<reference evidence="12 13" key="1">
    <citation type="submission" date="2016-10" db="EMBL/GenBank/DDBJ databases">
        <authorList>
            <person name="de Groot N.N."/>
        </authorList>
    </citation>
    <scope>NUCLEOTIDE SEQUENCE [LARGE SCALE GENOMIC DNA]</scope>
    <source>
        <strain evidence="12 13">DSM 21632</strain>
    </source>
</reference>
<dbReference type="InterPro" id="IPR006089">
    <property type="entry name" value="Acyl-CoA_DH_CS"/>
</dbReference>
<evidence type="ECO:0000256" key="2">
    <source>
        <dbReference type="ARBA" id="ARBA00009347"/>
    </source>
</evidence>